<keyword evidence="2" id="KW-1185">Reference proteome</keyword>
<evidence type="ECO:0000313" key="1">
    <source>
        <dbReference type="EMBL" id="GIZ36878.1"/>
    </source>
</evidence>
<dbReference type="AlphaFoldDB" id="A0A9P3C5U5"/>
<gene>
    <name evidence="1" type="ORF">CKM354_000034400</name>
</gene>
<dbReference type="EMBL" id="BOLY01000001">
    <property type="protein sequence ID" value="GIZ36878.1"/>
    <property type="molecule type" value="Genomic_DNA"/>
</dbReference>
<organism evidence="1 2">
    <name type="scientific">Cercospora kikuchii</name>
    <dbReference type="NCBI Taxonomy" id="84275"/>
    <lineage>
        <taxon>Eukaryota</taxon>
        <taxon>Fungi</taxon>
        <taxon>Dikarya</taxon>
        <taxon>Ascomycota</taxon>
        <taxon>Pezizomycotina</taxon>
        <taxon>Dothideomycetes</taxon>
        <taxon>Dothideomycetidae</taxon>
        <taxon>Mycosphaerellales</taxon>
        <taxon>Mycosphaerellaceae</taxon>
        <taxon>Cercospora</taxon>
    </lineage>
</organism>
<dbReference type="RefSeq" id="XP_044651365.1">
    <property type="nucleotide sequence ID" value="XM_044795430.1"/>
</dbReference>
<reference evidence="1 2" key="1">
    <citation type="submission" date="2021-01" db="EMBL/GenBank/DDBJ databases">
        <title>Cercospora kikuchii MAFF 305040 whole genome shotgun sequence.</title>
        <authorList>
            <person name="Kashiwa T."/>
            <person name="Suzuki T."/>
        </authorList>
    </citation>
    <scope>NUCLEOTIDE SEQUENCE [LARGE SCALE GENOMIC DNA]</scope>
    <source>
        <strain evidence="1 2">MAFF 305040</strain>
    </source>
</reference>
<dbReference type="GeneID" id="68285919"/>
<accession>A0A9P3C5U5</accession>
<protein>
    <submittedName>
        <fullName evidence="1">Uncharacterized protein</fullName>
    </submittedName>
</protein>
<dbReference type="Proteomes" id="UP000825890">
    <property type="component" value="Unassembled WGS sequence"/>
</dbReference>
<dbReference type="OrthoDB" id="10524995at2759"/>
<comment type="caution">
    <text evidence="1">The sequence shown here is derived from an EMBL/GenBank/DDBJ whole genome shotgun (WGS) entry which is preliminary data.</text>
</comment>
<evidence type="ECO:0000313" key="2">
    <source>
        <dbReference type="Proteomes" id="UP000825890"/>
    </source>
</evidence>
<sequence length="289" mass="33214">MPDFPKDNIFARSPRTDKLICPMIFVKGGKAVMCGTEFAEAHSGNLFKHIRELHKVIHNSRGIEFFALFKQKSALTLGMPLSKDEMVKLNDVYYEKGIGAVMDMLKERLPMPGYVGSPTSHTKLQQAGPHFENAYDMDTACWPSKVLASPDRYSDKDYAVQFEPKLERIDPTDLPQHFEQVLAQRTVRWPSELLLKPESYGDDVYGKKKHSALHHKGFTYGPPDWEHKVYLRMQTLAWIMLAMGRLSLNLFIAKVIEKRQASHLCKHSKCCIMFGHAEMETEDRVKQRK</sequence>
<name>A0A9P3C5U5_9PEZI</name>
<proteinExistence type="predicted"/>